<evidence type="ECO:0000259" key="1">
    <source>
        <dbReference type="Pfam" id="PF12902"/>
    </source>
</evidence>
<dbReference type="Pfam" id="PF12902">
    <property type="entry name" value="Ferritin-like"/>
    <property type="match status" value="1"/>
</dbReference>
<feature type="domain" description="Iminophenyl-pyruvate dimer synthase" evidence="1">
    <location>
        <begin position="39"/>
        <end position="252"/>
    </location>
</feature>
<accession>A0A4U3MEN8</accession>
<comment type="caution">
    <text evidence="2">The sequence shown here is derived from an EMBL/GenBank/DDBJ whole genome shotgun (WGS) entry which is preliminary data.</text>
</comment>
<gene>
    <name evidence="2" type="ORF">FDA94_19095</name>
</gene>
<dbReference type="EMBL" id="SZQA01000017">
    <property type="protein sequence ID" value="TKK87220.1"/>
    <property type="molecule type" value="Genomic_DNA"/>
</dbReference>
<proteinExistence type="predicted"/>
<keyword evidence="3" id="KW-1185">Reference proteome</keyword>
<reference evidence="2 3" key="1">
    <citation type="submission" date="2019-04" db="EMBL/GenBank/DDBJ databases">
        <title>Herbidospora sp. NEAU-GS14.nov., a novel actinomycete isolated from soil.</title>
        <authorList>
            <person name="Han L."/>
        </authorList>
    </citation>
    <scope>NUCLEOTIDE SEQUENCE [LARGE SCALE GENOMIC DNA]</scope>
    <source>
        <strain evidence="2 3">NEAU-GS14</strain>
    </source>
</reference>
<dbReference type="SUPFAM" id="SSF47240">
    <property type="entry name" value="Ferritin-like"/>
    <property type="match status" value="1"/>
</dbReference>
<sequence>MSVAAREEPPGYAGPPGGSGFARGIPAVITTRAQLIDALSVAASLEHAILLQYLFTAWTLKRRPDEGLDPKHERLLRTWGQTMSRVSHEEMIHLGVIVNLLNVLGAAPVLHRPNFPQAISPESPFDLSLTRWDDHTLWRYVRMELPQGEPLPPEPARMRPAHPPGPRHVIEFDYLGELYDIIRAGFVHLGEDALIVPAGVDRDTRWGLQVRRIPAVTDLTSALAALDLVVEQGEGAPENREDSHFERFTRLRRELAALPKGFTPTRNVVDNPRTWASHRDTPLAGTYIENETTRRVAAVANDAYRILLLLMLQMFGYDDPPAAGPPMLTDRDLVKATSKQLMSSFLRALAEILTELPVGDDPADGVAGIPFEVYEEVRLSPRHEPRFTIVMEGLAGLENDCKALAGETGVARLGVLAEHAGWMRHNLARGVPDGR</sequence>
<evidence type="ECO:0000313" key="2">
    <source>
        <dbReference type="EMBL" id="TKK87220.1"/>
    </source>
</evidence>
<organism evidence="2 3">
    <name type="scientific">Herbidospora galbida</name>
    <dbReference type="NCBI Taxonomy" id="2575442"/>
    <lineage>
        <taxon>Bacteria</taxon>
        <taxon>Bacillati</taxon>
        <taxon>Actinomycetota</taxon>
        <taxon>Actinomycetes</taxon>
        <taxon>Streptosporangiales</taxon>
        <taxon>Streptosporangiaceae</taxon>
        <taxon>Herbidospora</taxon>
    </lineage>
</organism>
<dbReference type="Proteomes" id="UP000308705">
    <property type="component" value="Unassembled WGS sequence"/>
</dbReference>
<protein>
    <recommendedName>
        <fullName evidence="1">Iminophenyl-pyruvate dimer synthase domain-containing protein</fullName>
    </recommendedName>
</protein>
<dbReference type="Gene3D" id="1.20.1260.10">
    <property type="match status" value="1"/>
</dbReference>
<evidence type="ECO:0000313" key="3">
    <source>
        <dbReference type="Proteomes" id="UP000308705"/>
    </source>
</evidence>
<dbReference type="InterPro" id="IPR012347">
    <property type="entry name" value="Ferritin-like"/>
</dbReference>
<dbReference type="AlphaFoldDB" id="A0A4U3MEN8"/>
<dbReference type="InterPro" id="IPR009078">
    <property type="entry name" value="Ferritin-like_SF"/>
</dbReference>
<dbReference type="OrthoDB" id="9800162at2"/>
<name>A0A4U3MEN8_9ACTN</name>
<dbReference type="RefSeq" id="WP_137248417.1">
    <property type="nucleotide sequence ID" value="NZ_SZQA01000017.1"/>
</dbReference>
<dbReference type="InterPro" id="IPR026820">
    <property type="entry name" value="VioB/RebD_dom"/>
</dbReference>